<dbReference type="SUPFAM" id="SSF52980">
    <property type="entry name" value="Restriction endonuclease-like"/>
    <property type="match status" value="1"/>
</dbReference>
<evidence type="ECO:0000256" key="16">
    <source>
        <dbReference type="SAM" id="MobiDB-lite"/>
    </source>
</evidence>
<protein>
    <recommendedName>
        <fullName evidence="12">DNA 3'-5' helicase</fullName>
        <ecNumber evidence="12">5.6.2.4</ecNumber>
    </recommendedName>
    <alternativeName>
        <fullName evidence="13">DNA 3'-5' helicase II</fullName>
    </alternativeName>
</protein>
<keyword evidence="20" id="KW-1185">Reference proteome</keyword>
<dbReference type="Gene3D" id="1.10.486.10">
    <property type="entry name" value="PCRA, domain 4"/>
    <property type="match status" value="1"/>
</dbReference>
<dbReference type="AlphaFoldDB" id="B6IUA7"/>
<evidence type="ECO:0000256" key="11">
    <source>
        <dbReference type="ARBA" id="ARBA00034617"/>
    </source>
</evidence>
<evidence type="ECO:0000256" key="15">
    <source>
        <dbReference type="PROSITE-ProRule" id="PRU00560"/>
    </source>
</evidence>
<dbReference type="HOGENOM" id="CLU_001114_0_0_5"/>
<feature type="binding site" evidence="15">
    <location>
        <begin position="34"/>
        <end position="41"/>
    </location>
    <ligand>
        <name>ATP</name>
        <dbReference type="ChEBI" id="CHEBI:30616"/>
    </ligand>
</feature>
<dbReference type="GO" id="GO:0003677">
    <property type="term" value="F:DNA binding"/>
    <property type="evidence" value="ECO:0007669"/>
    <property type="project" value="UniProtKB-KW"/>
</dbReference>
<dbReference type="InterPro" id="IPR000212">
    <property type="entry name" value="DNA_helicase_UvrD/REP"/>
</dbReference>
<keyword evidence="1" id="KW-0540">Nuclease</keyword>
<name>B6IUA7_RHOCS</name>
<dbReference type="GO" id="GO:0043138">
    <property type="term" value="F:3'-5' DNA helicase activity"/>
    <property type="evidence" value="ECO:0007669"/>
    <property type="project" value="UniProtKB-EC"/>
</dbReference>
<gene>
    <name evidence="19" type="ordered locus">RC1_2604</name>
</gene>
<keyword evidence="4 15" id="KW-0378">Hydrolase</keyword>
<feature type="region of interest" description="Disordered" evidence="16">
    <location>
        <begin position="974"/>
        <end position="1004"/>
    </location>
</feature>
<keyword evidence="7 15" id="KW-0067">ATP-binding</keyword>
<evidence type="ECO:0000256" key="7">
    <source>
        <dbReference type="ARBA" id="ARBA00022840"/>
    </source>
</evidence>
<keyword evidence="9" id="KW-0234">DNA repair</keyword>
<reference evidence="19 20" key="1">
    <citation type="journal article" date="2010" name="BMC Genomics">
        <title>Metabolic flexibility revealed in the genome of the cyst-forming alpha-1 proteobacterium Rhodospirillum centenum.</title>
        <authorList>
            <person name="Lu Y.K."/>
            <person name="Marden J."/>
            <person name="Han M."/>
            <person name="Swingley W.D."/>
            <person name="Mastrian S.D."/>
            <person name="Chowdhury S.R."/>
            <person name="Hao J."/>
            <person name="Helmy T."/>
            <person name="Kim S."/>
            <person name="Kurdoglu A.A."/>
            <person name="Matthies H.J."/>
            <person name="Rollo D."/>
            <person name="Stothard P."/>
            <person name="Blankenship R.E."/>
            <person name="Bauer C.E."/>
            <person name="Touchman J.W."/>
        </authorList>
    </citation>
    <scope>NUCLEOTIDE SEQUENCE [LARGE SCALE GENOMIC DNA]</scope>
    <source>
        <strain evidence="20">ATCC 51521 / SW</strain>
    </source>
</reference>
<comment type="catalytic activity">
    <reaction evidence="14">
        <text>ATP + H2O = ADP + phosphate + H(+)</text>
        <dbReference type="Rhea" id="RHEA:13065"/>
        <dbReference type="ChEBI" id="CHEBI:15377"/>
        <dbReference type="ChEBI" id="CHEBI:15378"/>
        <dbReference type="ChEBI" id="CHEBI:30616"/>
        <dbReference type="ChEBI" id="CHEBI:43474"/>
        <dbReference type="ChEBI" id="CHEBI:456216"/>
        <dbReference type="EC" id="5.6.2.4"/>
    </reaction>
</comment>
<keyword evidence="3" id="KW-0227">DNA damage</keyword>
<dbReference type="Pfam" id="PF12705">
    <property type="entry name" value="PDDEXK_1"/>
    <property type="match status" value="1"/>
</dbReference>
<evidence type="ECO:0000256" key="4">
    <source>
        <dbReference type="ARBA" id="ARBA00022801"/>
    </source>
</evidence>
<dbReference type="OrthoDB" id="9810135at2"/>
<dbReference type="NCBIfam" id="TIGR02784">
    <property type="entry name" value="addA_alphas"/>
    <property type="match status" value="1"/>
</dbReference>
<dbReference type="InterPro" id="IPR014017">
    <property type="entry name" value="DNA_helicase_UvrD-like_C"/>
</dbReference>
<keyword evidence="2 15" id="KW-0547">Nucleotide-binding</keyword>
<keyword evidence="10" id="KW-0413">Isomerase</keyword>
<evidence type="ECO:0000259" key="18">
    <source>
        <dbReference type="PROSITE" id="PS51217"/>
    </source>
</evidence>
<dbReference type="KEGG" id="rce:RC1_2604"/>
<keyword evidence="5 15" id="KW-0347">Helicase</keyword>
<dbReference type="GO" id="GO:0004527">
    <property type="term" value="F:exonuclease activity"/>
    <property type="evidence" value="ECO:0007669"/>
    <property type="project" value="UniProtKB-KW"/>
</dbReference>
<evidence type="ECO:0000313" key="20">
    <source>
        <dbReference type="Proteomes" id="UP000001591"/>
    </source>
</evidence>
<dbReference type="InterPro" id="IPR014151">
    <property type="entry name" value="DNA_helicase_AddA"/>
</dbReference>
<dbReference type="InterPro" id="IPR038726">
    <property type="entry name" value="PDDEXK_AddAB-type"/>
</dbReference>
<evidence type="ECO:0000256" key="10">
    <source>
        <dbReference type="ARBA" id="ARBA00023235"/>
    </source>
</evidence>
<accession>B6IUA7</accession>
<dbReference type="Pfam" id="PF13361">
    <property type="entry name" value="UvrD_C"/>
    <property type="match status" value="1"/>
</dbReference>
<dbReference type="PROSITE" id="PS51198">
    <property type="entry name" value="UVRD_HELICASE_ATP_BIND"/>
    <property type="match status" value="1"/>
</dbReference>
<evidence type="ECO:0000256" key="1">
    <source>
        <dbReference type="ARBA" id="ARBA00022722"/>
    </source>
</evidence>
<evidence type="ECO:0000313" key="19">
    <source>
        <dbReference type="EMBL" id="ACI99984.1"/>
    </source>
</evidence>
<dbReference type="PANTHER" id="PTHR11070:SF2">
    <property type="entry name" value="ATP-DEPENDENT DNA HELICASE SRS2"/>
    <property type="match status" value="1"/>
</dbReference>
<dbReference type="EMBL" id="CP000613">
    <property type="protein sequence ID" value="ACI99984.1"/>
    <property type="molecule type" value="Genomic_DNA"/>
</dbReference>
<evidence type="ECO:0000256" key="12">
    <source>
        <dbReference type="ARBA" id="ARBA00034808"/>
    </source>
</evidence>
<dbReference type="GO" id="GO:0005524">
    <property type="term" value="F:ATP binding"/>
    <property type="evidence" value="ECO:0007669"/>
    <property type="project" value="UniProtKB-UniRule"/>
</dbReference>
<proteinExistence type="predicted"/>
<dbReference type="SUPFAM" id="SSF52540">
    <property type="entry name" value="P-loop containing nucleoside triphosphate hydrolases"/>
    <property type="match status" value="1"/>
</dbReference>
<evidence type="ECO:0000256" key="8">
    <source>
        <dbReference type="ARBA" id="ARBA00023125"/>
    </source>
</evidence>
<dbReference type="Gene3D" id="3.40.50.300">
    <property type="entry name" value="P-loop containing nucleotide triphosphate hydrolases"/>
    <property type="match status" value="4"/>
</dbReference>
<dbReference type="EC" id="5.6.2.4" evidence="12"/>
<dbReference type="Gene3D" id="3.90.320.10">
    <property type="match status" value="1"/>
</dbReference>
<evidence type="ECO:0000256" key="14">
    <source>
        <dbReference type="ARBA" id="ARBA00048988"/>
    </source>
</evidence>
<dbReference type="RefSeq" id="WP_012567766.1">
    <property type="nucleotide sequence ID" value="NC_011420.2"/>
</dbReference>
<dbReference type="eggNOG" id="COG1074">
    <property type="taxonomic scope" value="Bacteria"/>
</dbReference>
<evidence type="ECO:0000256" key="3">
    <source>
        <dbReference type="ARBA" id="ARBA00022763"/>
    </source>
</evidence>
<evidence type="ECO:0000259" key="17">
    <source>
        <dbReference type="PROSITE" id="PS51198"/>
    </source>
</evidence>
<dbReference type="Pfam" id="PF00580">
    <property type="entry name" value="UvrD-helicase"/>
    <property type="match status" value="1"/>
</dbReference>
<dbReference type="InterPro" id="IPR011335">
    <property type="entry name" value="Restrct_endonuc-II-like"/>
</dbReference>
<feature type="domain" description="UvrD-like helicase ATP-binding" evidence="17">
    <location>
        <begin position="13"/>
        <end position="500"/>
    </location>
</feature>
<dbReference type="GO" id="GO:0005829">
    <property type="term" value="C:cytosol"/>
    <property type="evidence" value="ECO:0007669"/>
    <property type="project" value="TreeGrafter"/>
</dbReference>
<evidence type="ECO:0000256" key="2">
    <source>
        <dbReference type="ARBA" id="ARBA00022741"/>
    </source>
</evidence>
<evidence type="ECO:0000256" key="13">
    <source>
        <dbReference type="ARBA" id="ARBA00034923"/>
    </source>
</evidence>
<keyword evidence="8" id="KW-0238">DNA-binding</keyword>
<dbReference type="PANTHER" id="PTHR11070">
    <property type="entry name" value="UVRD / RECB / PCRA DNA HELICASE FAMILY MEMBER"/>
    <property type="match status" value="1"/>
</dbReference>
<evidence type="ECO:0000256" key="6">
    <source>
        <dbReference type="ARBA" id="ARBA00022839"/>
    </source>
</evidence>
<keyword evidence="6" id="KW-0269">Exonuclease</keyword>
<dbReference type="PROSITE" id="PS51217">
    <property type="entry name" value="UVRD_HELICASE_CTER"/>
    <property type="match status" value="1"/>
</dbReference>
<comment type="catalytic activity">
    <reaction evidence="11">
        <text>Couples ATP hydrolysis with the unwinding of duplex DNA by translocating in the 3'-5' direction.</text>
        <dbReference type="EC" id="5.6.2.4"/>
    </reaction>
</comment>
<dbReference type="InterPro" id="IPR011604">
    <property type="entry name" value="PDDEXK-like_dom_sf"/>
</dbReference>
<dbReference type="InterPro" id="IPR014016">
    <property type="entry name" value="UvrD-like_ATP-bd"/>
</dbReference>
<evidence type="ECO:0000256" key="5">
    <source>
        <dbReference type="ARBA" id="ARBA00022806"/>
    </source>
</evidence>
<evidence type="ECO:0000256" key="9">
    <source>
        <dbReference type="ARBA" id="ARBA00023204"/>
    </source>
</evidence>
<dbReference type="InterPro" id="IPR027417">
    <property type="entry name" value="P-loop_NTPase"/>
</dbReference>
<dbReference type="GO" id="GO:0000725">
    <property type="term" value="P:recombinational repair"/>
    <property type="evidence" value="ECO:0007669"/>
    <property type="project" value="TreeGrafter"/>
</dbReference>
<dbReference type="Proteomes" id="UP000001591">
    <property type="component" value="Chromosome"/>
</dbReference>
<sequence length="1171" mass="127298">MTLLDDRPSAAVPIDPTVLQRRAADPEASVWVGASAGTGKTKVLTDRVLRLMLAGTDPGRILCLTFTKAAAAEMANRIAGRLSSWAVAEDDVLVDRLAELTGERPSRDQVVVARRLFARVLDAPGGMKIQTIHAFCQSLLRRFPLEAGLAPNFEVMDDRTAAELLEQAKQAVLADAQADADGPLGSAVAFLAGAVSEDAFAELLAELTRERGRVRRLLDRQGGLEATIDAVHRFLRVERGASMDDVVARACRDGSFDEAGLRAACRALAGSGGKQDGARAIALQAWLDGPAGRVAGFQEYGLLFLTREGEVRKSLLGRKAADADPAALEALQREAQRILDVTAEMKCVGVAQATAALLTLAEAMLETYARLKRARALLDFDDLILTASRLLAGEGRACAWVLYKLDGGLDHILVDEAQDTNPEQWDVVKAIAEEFFAGQGAADDRRRTLFVVGDDKQSIFSFQRADPAEFARMRRHFADRVAAAQARWEPVNLQTSFRSVGAVLRCVDAVFRLPQARDGVAEDGTEVCHRPFRRGMAGRVELWPVLAPEEAGDPAPWTPPTEMERVEAPLARLATLVADQIAHWLRSGERLEARDRPVRPGDIMVLVRRRNRFVQHLVRALKDRDVPVAGVDRMVLTEQLAVQDLMALGRFLLLPEDDLTLACVLKGPLIGLTEEALFDLAWDRPGHLWPALARAAEADPDGGPFLRAVGWLRGLLAETDFRAPFELFAGVLSRPCPADPVSGRRALLARLGAEAVDPVDEFVAAALSFEREHVPSLETFLHWLEAGRAEIKRELDAGGGPAGGRVRIMTVHGSKGLQAPVVILPDTMSVPEQSPRILWPDGTDGREVPLFAPRRALEDPACQSARRAADHRRDQEYRRLLYVALTRAEDRLIVCGWEAGRRTGGDGCWYRLVEQALKAVAEEQDYDFTVVSPAGWQGPGLLLREAQSAPPKPDSLEAGEEPAGVTLPEWARAGAPAEPAPSRPLTPSRPEGVEPPVRSPLGAEDGLRFKRGSLVHTLLQVLPDLPAETRGPAAAAWLARPLHGLTPEQQAEIAAETLRVLEDPDFAPLFGPGSRAEVPIVGLVGGRALSGQIDRLLVTDTAVWIVDFKTNRPPPTVEADVPPVYLAQMAAYREALRRIYPGLPVRCLLLWTDGPFTMELSPAALDRFAPG</sequence>
<dbReference type="STRING" id="414684.RC1_2604"/>
<dbReference type="GO" id="GO:0033202">
    <property type="term" value="C:DNA helicase complex"/>
    <property type="evidence" value="ECO:0007669"/>
    <property type="project" value="TreeGrafter"/>
</dbReference>
<organism evidence="19 20">
    <name type="scientific">Rhodospirillum centenum (strain ATCC 51521 / SW)</name>
    <dbReference type="NCBI Taxonomy" id="414684"/>
    <lineage>
        <taxon>Bacteria</taxon>
        <taxon>Pseudomonadati</taxon>
        <taxon>Pseudomonadota</taxon>
        <taxon>Alphaproteobacteria</taxon>
        <taxon>Rhodospirillales</taxon>
        <taxon>Rhodospirillaceae</taxon>
        <taxon>Rhodospirillum</taxon>
    </lineage>
</organism>
<feature type="domain" description="UvrD-like helicase C-terminal" evidence="18">
    <location>
        <begin position="530"/>
        <end position="816"/>
    </location>
</feature>